<feature type="non-terminal residue" evidence="3">
    <location>
        <position position="365"/>
    </location>
</feature>
<feature type="compositionally biased region" description="Basic and acidic residues" evidence="1">
    <location>
        <begin position="302"/>
        <end position="323"/>
    </location>
</feature>
<feature type="region of interest" description="Disordered" evidence="1">
    <location>
        <begin position="203"/>
        <end position="222"/>
    </location>
</feature>
<sequence length="365" mass="41309">MGKGVSSATLSNKDVPKPTEFVGIKSACDVDNFLWRMENYFRAKDITNDAVKVNTASIFLTDIAFLWWRGRTTDERKGEIGTCQELQCELKGQIYLEFVEEKAQAKLQEIMQRGTMGEYVREFKELMLQFSNGTEKEALLAFQNGLKSWVRHEVEQKSVQKLSKAMTIVKSVVKLGLKKEKLRSSKSEERGICEKNHKEDVIDGKDNGENSVNGKERVGKKKPNRKMDKLKCFLYDGSHMLKNCQKKPMLKEKLVGKALVLGLSARGVEAKEAKSEKKLVKCFLCHGLHRLRKCPKKSVIKGDNRVDKEPKKLGSSKGKFEVKRAKRSKKKQVKCLHELQNCPKQAVVKGKTTSELGESSEGLPP</sequence>
<reference evidence="3 4" key="1">
    <citation type="journal article" date="2019" name="Genome Biol. Evol.">
        <title>Insights into the evolution of the New World diploid cottons (Gossypium, subgenus Houzingenia) based on genome sequencing.</title>
        <authorList>
            <person name="Grover C.E."/>
            <person name="Arick M.A. 2nd"/>
            <person name="Thrash A."/>
            <person name="Conover J.L."/>
            <person name="Sanders W.S."/>
            <person name="Peterson D.G."/>
            <person name="Frelichowski J.E."/>
            <person name="Scheffler J.A."/>
            <person name="Scheffler B.E."/>
            <person name="Wendel J.F."/>
        </authorList>
    </citation>
    <scope>NUCLEOTIDE SEQUENCE [LARGE SCALE GENOMIC DNA]</scope>
    <source>
        <strain evidence="3">57</strain>
        <tissue evidence="3">Leaf</tissue>
    </source>
</reference>
<name>A0A7J8U6U5_9ROSI</name>
<comment type="caution">
    <text evidence="3">The sequence shown here is derived from an EMBL/GenBank/DDBJ whole genome shotgun (WGS) entry which is preliminary data.</text>
</comment>
<keyword evidence="4" id="KW-1185">Reference proteome</keyword>
<evidence type="ECO:0000313" key="3">
    <source>
        <dbReference type="EMBL" id="MBA0646103.1"/>
    </source>
</evidence>
<feature type="domain" description="Retrotransposon gag" evidence="2">
    <location>
        <begin position="56"/>
        <end position="147"/>
    </location>
</feature>
<dbReference type="AlphaFoldDB" id="A0A7J8U6U5"/>
<dbReference type="Pfam" id="PF03732">
    <property type="entry name" value="Retrotrans_gag"/>
    <property type="match status" value="1"/>
</dbReference>
<feature type="region of interest" description="Disordered" evidence="1">
    <location>
        <begin position="302"/>
        <end position="326"/>
    </location>
</feature>
<gene>
    <name evidence="3" type="ORF">Goklo_014096</name>
</gene>
<accession>A0A7J8U6U5</accession>
<dbReference type="OrthoDB" id="1000367at2759"/>
<dbReference type="InterPro" id="IPR005162">
    <property type="entry name" value="Retrotrans_gag_dom"/>
</dbReference>
<proteinExistence type="predicted"/>
<dbReference type="EMBL" id="JABFAB010000004">
    <property type="protein sequence ID" value="MBA0646103.1"/>
    <property type="molecule type" value="Genomic_DNA"/>
</dbReference>
<dbReference type="Proteomes" id="UP000593573">
    <property type="component" value="Unassembled WGS sequence"/>
</dbReference>
<organism evidence="3 4">
    <name type="scientific">Gossypium klotzschianum</name>
    <dbReference type="NCBI Taxonomy" id="34286"/>
    <lineage>
        <taxon>Eukaryota</taxon>
        <taxon>Viridiplantae</taxon>
        <taxon>Streptophyta</taxon>
        <taxon>Embryophyta</taxon>
        <taxon>Tracheophyta</taxon>
        <taxon>Spermatophyta</taxon>
        <taxon>Magnoliopsida</taxon>
        <taxon>eudicotyledons</taxon>
        <taxon>Gunneridae</taxon>
        <taxon>Pentapetalae</taxon>
        <taxon>rosids</taxon>
        <taxon>malvids</taxon>
        <taxon>Malvales</taxon>
        <taxon>Malvaceae</taxon>
        <taxon>Malvoideae</taxon>
        <taxon>Gossypium</taxon>
    </lineage>
</organism>
<evidence type="ECO:0000313" key="4">
    <source>
        <dbReference type="Proteomes" id="UP000593573"/>
    </source>
</evidence>
<protein>
    <recommendedName>
        <fullName evidence="2">Retrotransposon gag domain-containing protein</fullName>
    </recommendedName>
</protein>
<evidence type="ECO:0000256" key="1">
    <source>
        <dbReference type="SAM" id="MobiDB-lite"/>
    </source>
</evidence>
<evidence type="ECO:0000259" key="2">
    <source>
        <dbReference type="Pfam" id="PF03732"/>
    </source>
</evidence>